<feature type="compositionally biased region" description="Gly residues" evidence="1">
    <location>
        <begin position="54"/>
        <end position="67"/>
    </location>
</feature>
<name>A0ABD2L9X1_9BILA</name>
<evidence type="ECO:0000256" key="1">
    <source>
        <dbReference type="SAM" id="MobiDB-lite"/>
    </source>
</evidence>
<dbReference type="Proteomes" id="UP001620626">
    <property type="component" value="Unassembled WGS sequence"/>
</dbReference>
<keyword evidence="3" id="KW-1185">Reference proteome</keyword>
<sequence>MSFQWGAGEIQSRRRKKSGVVTGSSIFELGGDGYATDDDDPAAEDEDRESYGEFGTGEFYGGSGGDYGASSDSGRSGVDGRVNGRYCSMDLASMQSPTDSGLAPSPLARSMNSMPSLRKTLLHHGSSTSIIIRETSIQHLDEQDQYQQQEFQFQTFVNSRGWQGIRDSMYFIKAGVEAIIEDQVSSRFKAKRQLASWNMLSRTSVSFYHFLRHLRPGHLWPGHLRLGHLRPQPNLTFAARLLRPDICVPDICGPFLKAMSKPLENKNNYICLIIDDEFGGSRKSRAANVRFWLEPQNPTKNWAANVLKWPLRNGPQVSGTQMSEPQMSGTQKWAKQLASCNMLTQTSVSFYHFLIAH</sequence>
<protein>
    <submittedName>
        <fullName evidence="2">Uncharacterized protein</fullName>
    </submittedName>
</protein>
<feature type="compositionally biased region" description="Acidic residues" evidence="1">
    <location>
        <begin position="35"/>
        <end position="48"/>
    </location>
</feature>
<organism evidence="2 3">
    <name type="scientific">Heterodera trifolii</name>
    <dbReference type="NCBI Taxonomy" id="157864"/>
    <lineage>
        <taxon>Eukaryota</taxon>
        <taxon>Metazoa</taxon>
        <taxon>Ecdysozoa</taxon>
        <taxon>Nematoda</taxon>
        <taxon>Chromadorea</taxon>
        <taxon>Rhabditida</taxon>
        <taxon>Tylenchina</taxon>
        <taxon>Tylenchomorpha</taxon>
        <taxon>Tylenchoidea</taxon>
        <taxon>Heteroderidae</taxon>
        <taxon>Heteroderinae</taxon>
        <taxon>Heterodera</taxon>
    </lineage>
</organism>
<reference evidence="2 3" key="1">
    <citation type="submission" date="2024-10" db="EMBL/GenBank/DDBJ databases">
        <authorList>
            <person name="Kim D."/>
        </authorList>
    </citation>
    <scope>NUCLEOTIDE SEQUENCE [LARGE SCALE GENOMIC DNA]</scope>
    <source>
        <strain evidence="2">BH-2024</strain>
    </source>
</reference>
<comment type="caution">
    <text evidence="2">The sequence shown here is derived from an EMBL/GenBank/DDBJ whole genome shotgun (WGS) entry which is preliminary data.</text>
</comment>
<proteinExistence type="predicted"/>
<dbReference type="AlphaFoldDB" id="A0ABD2L9X1"/>
<dbReference type="EMBL" id="JBICBT010000491">
    <property type="protein sequence ID" value="KAL3111866.1"/>
    <property type="molecule type" value="Genomic_DNA"/>
</dbReference>
<gene>
    <name evidence="2" type="ORF">niasHT_015064</name>
</gene>
<accession>A0ABD2L9X1</accession>
<evidence type="ECO:0000313" key="3">
    <source>
        <dbReference type="Proteomes" id="UP001620626"/>
    </source>
</evidence>
<feature type="region of interest" description="Disordered" evidence="1">
    <location>
        <begin position="1"/>
        <end position="76"/>
    </location>
</feature>
<evidence type="ECO:0000313" key="2">
    <source>
        <dbReference type="EMBL" id="KAL3111866.1"/>
    </source>
</evidence>